<dbReference type="AlphaFoldDB" id="A0AAQ3KRA8"/>
<organism evidence="10 11">
    <name type="scientific">Canna indica</name>
    <name type="common">Indian-shot</name>
    <dbReference type="NCBI Taxonomy" id="4628"/>
    <lineage>
        <taxon>Eukaryota</taxon>
        <taxon>Viridiplantae</taxon>
        <taxon>Streptophyta</taxon>
        <taxon>Embryophyta</taxon>
        <taxon>Tracheophyta</taxon>
        <taxon>Spermatophyta</taxon>
        <taxon>Magnoliopsida</taxon>
        <taxon>Liliopsida</taxon>
        <taxon>Zingiberales</taxon>
        <taxon>Cannaceae</taxon>
        <taxon>Canna</taxon>
    </lineage>
</organism>
<dbReference type="PANTHER" id="PTHR45688">
    <property type="match status" value="1"/>
</dbReference>
<dbReference type="InterPro" id="IPR005814">
    <property type="entry name" value="Aminotrans_3"/>
</dbReference>
<gene>
    <name evidence="10" type="ORF">Cni_G22100</name>
</gene>
<dbReference type="PANTHER" id="PTHR45688:SF3">
    <property type="entry name" value="ALANINE--GLYOXYLATE AMINOTRANSFERASE 2, MITOCHONDRIAL"/>
    <property type="match status" value="1"/>
</dbReference>
<keyword evidence="8 9" id="KW-0663">Pyridoxal phosphate</keyword>
<evidence type="ECO:0000313" key="11">
    <source>
        <dbReference type="Proteomes" id="UP001327560"/>
    </source>
</evidence>
<dbReference type="SUPFAM" id="SSF53383">
    <property type="entry name" value="PLP-dependent transferases"/>
    <property type="match status" value="1"/>
</dbReference>
<reference evidence="10 11" key="1">
    <citation type="submission" date="2023-10" db="EMBL/GenBank/DDBJ databases">
        <title>Chromosome-scale genome assembly provides insights into flower coloration mechanisms of Canna indica.</title>
        <authorList>
            <person name="Li C."/>
        </authorList>
    </citation>
    <scope>NUCLEOTIDE SEQUENCE [LARGE SCALE GENOMIC DNA]</scope>
    <source>
        <tissue evidence="10">Flower</tissue>
    </source>
</reference>
<evidence type="ECO:0000256" key="9">
    <source>
        <dbReference type="RuleBase" id="RU003560"/>
    </source>
</evidence>
<dbReference type="GO" id="GO:0019481">
    <property type="term" value="P:L-alanine catabolic process, by transamination"/>
    <property type="evidence" value="ECO:0007669"/>
    <property type="project" value="TreeGrafter"/>
</dbReference>
<comment type="subcellular location">
    <subcellularLocation>
        <location evidence="2">Mitochondrion</location>
    </subcellularLocation>
</comment>
<dbReference type="GO" id="GO:0030170">
    <property type="term" value="F:pyridoxal phosphate binding"/>
    <property type="evidence" value="ECO:0007669"/>
    <property type="project" value="InterPro"/>
</dbReference>
<dbReference type="InterPro" id="IPR015422">
    <property type="entry name" value="PyrdxlP-dep_Trfase_small"/>
</dbReference>
<comment type="similarity">
    <text evidence="3 9">Belongs to the class-III pyridoxal-phosphate-dependent aminotransferase family.</text>
</comment>
<evidence type="ECO:0000256" key="5">
    <source>
        <dbReference type="ARBA" id="ARBA00013049"/>
    </source>
</evidence>
<keyword evidence="11" id="KW-1185">Reference proteome</keyword>
<keyword evidence="7" id="KW-0808">Transferase</keyword>
<evidence type="ECO:0000256" key="6">
    <source>
        <dbReference type="ARBA" id="ARBA00022576"/>
    </source>
</evidence>
<evidence type="ECO:0000256" key="7">
    <source>
        <dbReference type="ARBA" id="ARBA00022679"/>
    </source>
</evidence>
<dbReference type="Proteomes" id="UP001327560">
    <property type="component" value="Chromosome 7"/>
</dbReference>
<accession>A0AAQ3KRA8</accession>
<comment type="cofactor">
    <cofactor evidence="1">
        <name>pyridoxal 5'-phosphate</name>
        <dbReference type="ChEBI" id="CHEBI:597326"/>
    </cofactor>
</comment>
<dbReference type="GO" id="GO:0008453">
    <property type="term" value="F:alanine-glyoxylate transaminase activity"/>
    <property type="evidence" value="ECO:0007669"/>
    <property type="project" value="UniProtKB-EC"/>
</dbReference>
<proteinExistence type="inferred from homology"/>
<dbReference type="GO" id="GO:0009436">
    <property type="term" value="P:glyoxylate catabolic process"/>
    <property type="evidence" value="ECO:0007669"/>
    <property type="project" value="TreeGrafter"/>
</dbReference>
<keyword evidence="6 10" id="KW-0032">Aminotransferase</keyword>
<dbReference type="Gene3D" id="3.90.1150.10">
    <property type="entry name" value="Aspartate Aminotransferase, domain 1"/>
    <property type="match status" value="2"/>
</dbReference>
<dbReference type="EMBL" id="CP136896">
    <property type="protein sequence ID" value="WOL13330.1"/>
    <property type="molecule type" value="Genomic_DNA"/>
</dbReference>
<sequence length="468" mass="50717">MLLDAFAGIVMISCGHCHLDVVNAVVEQTNLLQHATTIYWHHAIVEFAEALASKMPGNLKGVGGAVELAPGYLKLVYDIVRKAGGVCIADEVQSGFGRTVSHYWGFETQGVIPDIVTMAKGIGNGLPLGAIVTTPEIASVMSQKIQFNTFGGNPVCFVGGLAVLNVLDMEKRQSHCADVVIGDVRGKGLMLGMELVTDRKEKTPAKAETTVLFEKLKDLGVLVGKGGLHGNVFRIKPPMCFTKDDAVTFAIAAEETTGVNVSECPCFMISGGSDAFTARDMWCAIKECQITKAVVCNNIMFAYAMVVSVVHPSVAIASQTTRTVTFSLAWASPEVKFPSGKIYHSSDLTPPNSIEHGSWETQIEEWQNPILQDKRFPAWYPVTLFNELYYLNAGGTIWANGSLPIQSLASIEERKFSLDMSHVDFNHLNEAITRKNTAVDILDRMVIVLEKLHAPSASNSAIGTPLLQ</sequence>
<evidence type="ECO:0000256" key="2">
    <source>
        <dbReference type="ARBA" id="ARBA00004173"/>
    </source>
</evidence>
<dbReference type="GO" id="GO:0005739">
    <property type="term" value="C:mitochondrion"/>
    <property type="evidence" value="ECO:0007669"/>
    <property type="project" value="UniProtKB-SubCell"/>
</dbReference>
<name>A0AAQ3KRA8_9LILI</name>
<evidence type="ECO:0000256" key="3">
    <source>
        <dbReference type="ARBA" id="ARBA00008954"/>
    </source>
</evidence>
<dbReference type="InterPro" id="IPR015424">
    <property type="entry name" value="PyrdxlP-dep_Trfase"/>
</dbReference>
<dbReference type="Pfam" id="PF00202">
    <property type="entry name" value="Aminotran_3"/>
    <property type="match status" value="1"/>
</dbReference>
<evidence type="ECO:0000256" key="8">
    <source>
        <dbReference type="ARBA" id="ARBA00022898"/>
    </source>
</evidence>
<dbReference type="EC" id="2.6.1.44" evidence="5"/>
<evidence type="ECO:0000313" key="10">
    <source>
        <dbReference type="EMBL" id="WOL13330.1"/>
    </source>
</evidence>
<dbReference type="Gene3D" id="3.40.640.10">
    <property type="entry name" value="Type I PLP-dependent aspartate aminotransferase-like (Major domain)"/>
    <property type="match status" value="2"/>
</dbReference>
<protein>
    <recommendedName>
        <fullName evidence="5">alanine--glyoxylate transaminase</fullName>
        <ecNumber evidence="5">2.6.1.44</ecNumber>
    </recommendedName>
</protein>
<evidence type="ECO:0000256" key="1">
    <source>
        <dbReference type="ARBA" id="ARBA00001933"/>
    </source>
</evidence>
<evidence type="ECO:0000256" key="4">
    <source>
        <dbReference type="ARBA" id="ARBA00011881"/>
    </source>
</evidence>
<comment type="subunit">
    <text evidence="4">Homotetramer.</text>
</comment>
<dbReference type="InterPro" id="IPR015421">
    <property type="entry name" value="PyrdxlP-dep_Trfase_major"/>
</dbReference>